<feature type="transmembrane region" description="Helical" evidence="5">
    <location>
        <begin position="132"/>
        <end position="154"/>
    </location>
</feature>
<evidence type="ECO:0000256" key="1">
    <source>
        <dbReference type="ARBA" id="ARBA00004370"/>
    </source>
</evidence>
<dbReference type="GO" id="GO:0016020">
    <property type="term" value="C:membrane"/>
    <property type="evidence" value="ECO:0007669"/>
    <property type="project" value="UniProtKB-SubCell"/>
</dbReference>
<dbReference type="Proteomes" id="UP000052023">
    <property type="component" value="Unassembled WGS sequence"/>
</dbReference>
<proteinExistence type="predicted"/>
<comment type="subcellular location">
    <subcellularLocation>
        <location evidence="1">Membrane</location>
    </subcellularLocation>
</comment>
<dbReference type="AlphaFoldDB" id="A0A0R3NF27"/>
<organism evidence="7 8">
    <name type="scientific">Bradyrhizobium retamae</name>
    <dbReference type="NCBI Taxonomy" id="1300035"/>
    <lineage>
        <taxon>Bacteria</taxon>
        <taxon>Pseudomonadati</taxon>
        <taxon>Pseudomonadota</taxon>
        <taxon>Alphaproteobacteria</taxon>
        <taxon>Hyphomicrobiales</taxon>
        <taxon>Nitrobacteraceae</taxon>
        <taxon>Bradyrhizobium</taxon>
    </lineage>
</organism>
<dbReference type="EMBL" id="LLYA01000049">
    <property type="protein sequence ID" value="KRR29007.1"/>
    <property type="molecule type" value="Genomic_DNA"/>
</dbReference>
<sequence>MDDTLYGTRDKRGYWTPRRRPKRAPIFIWPVQPKAFLLWLFRYLKSYSRYVAISFVVWVYLTPSLETMREFGVGWVSLILLRNAALALLVYGGWHTVLYIRRRQQTDFKYNAKWPDTNNSTFLFGSQTAENVFWTMCSGVPVWTAYEVFTWWMFANGYIPYVEFFTHPVYLIALLFLVPIWHQLHFYVIHRLIHMGPLYHLIHKVHHNNVNPGPWSGLSMHTFEHILYFSGVLIQFLVPSNPLPAMFQLLYSALAPADAHLGFDRIVTADGKLIDADNYYHYLHHRYFEVNYCGNLIIPLDEWFGTAHDGSPEADQAMYKRIEAKKYARGGSR</sequence>
<evidence type="ECO:0000313" key="8">
    <source>
        <dbReference type="Proteomes" id="UP000052023"/>
    </source>
</evidence>
<dbReference type="GO" id="GO:0016491">
    <property type="term" value="F:oxidoreductase activity"/>
    <property type="evidence" value="ECO:0007669"/>
    <property type="project" value="InterPro"/>
</dbReference>
<keyword evidence="2 5" id="KW-0812">Transmembrane</keyword>
<feature type="domain" description="Fatty acid hydroxylase" evidence="6">
    <location>
        <begin position="177"/>
        <end position="306"/>
    </location>
</feature>
<protein>
    <submittedName>
        <fullName evidence="7">Desaturase</fullName>
    </submittedName>
</protein>
<dbReference type="InterPro" id="IPR050307">
    <property type="entry name" value="Sterol_Desaturase_Related"/>
</dbReference>
<evidence type="ECO:0000256" key="2">
    <source>
        <dbReference type="ARBA" id="ARBA00022692"/>
    </source>
</evidence>
<feature type="transmembrane region" description="Helical" evidence="5">
    <location>
        <begin position="47"/>
        <end position="65"/>
    </location>
</feature>
<name>A0A0R3NF27_9BRAD</name>
<evidence type="ECO:0000256" key="5">
    <source>
        <dbReference type="SAM" id="Phobius"/>
    </source>
</evidence>
<accession>A0A0R3NF27</accession>
<evidence type="ECO:0000256" key="4">
    <source>
        <dbReference type="ARBA" id="ARBA00023136"/>
    </source>
</evidence>
<evidence type="ECO:0000256" key="3">
    <source>
        <dbReference type="ARBA" id="ARBA00022989"/>
    </source>
</evidence>
<gene>
    <name evidence="7" type="ORF">CQ13_39000</name>
</gene>
<dbReference type="InterPro" id="IPR006694">
    <property type="entry name" value="Fatty_acid_hydroxylase"/>
</dbReference>
<dbReference type="OrthoDB" id="9770329at2"/>
<reference evidence="7 8" key="1">
    <citation type="submission" date="2014-03" db="EMBL/GenBank/DDBJ databases">
        <title>Bradyrhizobium valentinum sp. nov., isolated from effective nodules of Lupinus mariae-josephae, a lupine endemic of basic-lime soils in Eastern Spain.</title>
        <authorList>
            <person name="Duran D."/>
            <person name="Rey L."/>
            <person name="Navarro A."/>
            <person name="Busquets A."/>
            <person name="Imperial J."/>
            <person name="Ruiz-Argueso T."/>
        </authorList>
    </citation>
    <scope>NUCLEOTIDE SEQUENCE [LARGE SCALE GENOMIC DNA]</scope>
    <source>
        <strain evidence="7 8">Ro19</strain>
    </source>
</reference>
<dbReference type="GO" id="GO:0005506">
    <property type="term" value="F:iron ion binding"/>
    <property type="evidence" value="ECO:0007669"/>
    <property type="project" value="InterPro"/>
</dbReference>
<dbReference type="Pfam" id="PF04116">
    <property type="entry name" value="FA_hydroxylase"/>
    <property type="match status" value="1"/>
</dbReference>
<evidence type="ECO:0000313" key="7">
    <source>
        <dbReference type="EMBL" id="KRR29007.1"/>
    </source>
</evidence>
<keyword evidence="4 5" id="KW-0472">Membrane</keyword>
<dbReference type="GO" id="GO:0008610">
    <property type="term" value="P:lipid biosynthetic process"/>
    <property type="evidence" value="ECO:0007669"/>
    <property type="project" value="InterPro"/>
</dbReference>
<keyword evidence="3 5" id="KW-1133">Transmembrane helix</keyword>
<feature type="transmembrane region" description="Helical" evidence="5">
    <location>
        <begin position="71"/>
        <end position="94"/>
    </location>
</feature>
<comment type="caution">
    <text evidence="7">The sequence shown here is derived from an EMBL/GenBank/DDBJ whole genome shotgun (WGS) entry which is preliminary data.</text>
</comment>
<evidence type="ECO:0000259" key="6">
    <source>
        <dbReference type="Pfam" id="PF04116"/>
    </source>
</evidence>
<feature type="transmembrane region" description="Helical" evidence="5">
    <location>
        <begin position="169"/>
        <end position="189"/>
    </location>
</feature>
<dbReference type="PANTHER" id="PTHR11863">
    <property type="entry name" value="STEROL DESATURASE"/>
    <property type="match status" value="1"/>
</dbReference>
<keyword evidence="8" id="KW-1185">Reference proteome</keyword>